<dbReference type="AlphaFoldDB" id="A0AAV4R4G8"/>
<reference evidence="2 3" key="1">
    <citation type="submission" date="2021-06" db="EMBL/GenBank/DDBJ databases">
        <title>Caerostris extrusa draft genome.</title>
        <authorList>
            <person name="Kono N."/>
            <person name="Arakawa K."/>
        </authorList>
    </citation>
    <scope>NUCLEOTIDE SEQUENCE [LARGE SCALE GENOMIC DNA]</scope>
</reference>
<proteinExistence type="predicted"/>
<evidence type="ECO:0000313" key="2">
    <source>
        <dbReference type="EMBL" id="GIY14988.1"/>
    </source>
</evidence>
<name>A0AAV4R4G8_CAEEX</name>
<organism evidence="2 3">
    <name type="scientific">Caerostris extrusa</name>
    <name type="common">Bark spider</name>
    <name type="synonym">Caerostris bankana</name>
    <dbReference type="NCBI Taxonomy" id="172846"/>
    <lineage>
        <taxon>Eukaryota</taxon>
        <taxon>Metazoa</taxon>
        <taxon>Ecdysozoa</taxon>
        <taxon>Arthropoda</taxon>
        <taxon>Chelicerata</taxon>
        <taxon>Arachnida</taxon>
        <taxon>Araneae</taxon>
        <taxon>Araneomorphae</taxon>
        <taxon>Entelegynae</taxon>
        <taxon>Araneoidea</taxon>
        <taxon>Araneidae</taxon>
        <taxon>Caerostris</taxon>
    </lineage>
</organism>
<accession>A0AAV4R4G8</accession>
<sequence>MQFHLTHIKIYKRKEKKERKPLCLQTQNRPNWCFRKTSNKNSERSRRSGPPLLPAGRCSLPGKKKAPLFFFFLISFLLRSRAKNKELQDGWEDSNEDLEGGGGRKGVSGTRARRSPFAKERKRERESENLLKATLIRAWVARLLWCRWVAMGTDLRRGPPPYCVLLLVFKSEF</sequence>
<feature type="region of interest" description="Disordered" evidence="1">
    <location>
        <begin position="89"/>
        <end position="120"/>
    </location>
</feature>
<keyword evidence="3" id="KW-1185">Reference proteome</keyword>
<comment type="caution">
    <text evidence="2">The sequence shown here is derived from an EMBL/GenBank/DDBJ whole genome shotgun (WGS) entry which is preliminary data.</text>
</comment>
<dbReference type="EMBL" id="BPLR01007177">
    <property type="protein sequence ID" value="GIY14988.1"/>
    <property type="molecule type" value="Genomic_DNA"/>
</dbReference>
<evidence type="ECO:0000256" key="1">
    <source>
        <dbReference type="SAM" id="MobiDB-lite"/>
    </source>
</evidence>
<dbReference type="Proteomes" id="UP001054945">
    <property type="component" value="Unassembled WGS sequence"/>
</dbReference>
<gene>
    <name evidence="2" type="ORF">CEXT_231091</name>
</gene>
<feature type="region of interest" description="Disordered" evidence="1">
    <location>
        <begin position="34"/>
        <end position="57"/>
    </location>
</feature>
<feature type="compositionally biased region" description="Acidic residues" evidence="1">
    <location>
        <begin position="89"/>
        <end position="99"/>
    </location>
</feature>
<protein>
    <submittedName>
        <fullName evidence="2">Uncharacterized protein</fullName>
    </submittedName>
</protein>
<evidence type="ECO:0000313" key="3">
    <source>
        <dbReference type="Proteomes" id="UP001054945"/>
    </source>
</evidence>